<dbReference type="OrthoDB" id="4273937at2"/>
<feature type="signal peptide" evidence="1">
    <location>
        <begin position="1"/>
        <end position="27"/>
    </location>
</feature>
<accession>A0A6I6FM16</accession>
<protein>
    <recommendedName>
        <fullName evidence="2">Ricin B lectin domain-containing protein</fullName>
    </recommendedName>
</protein>
<evidence type="ECO:0000313" key="3">
    <source>
        <dbReference type="EMBL" id="QGV77286.1"/>
    </source>
</evidence>
<keyword evidence="4" id="KW-1185">Reference proteome</keyword>
<organism evidence="3 4">
    <name type="scientific">Streptomyces ficellus</name>
    <dbReference type="NCBI Taxonomy" id="1977088"/>
    <lineage>
        <taxon>Bacteria</taxon>
        <taxon>Bacillati</taxon>
        <taxon>Actinomycetota</taxon>
        <taxon>Actinomycetes</taxon>
        <taxon>Kitasatosporales</taxon>
        <taxon>Streptomycetaceae</taxon>
        <taxon>Streptomyces</taxon>
    </lineage>
</organism>
<dbReference type="Proteomes" id="UP000422572">
    <property type="component" value="Chromosome"/>
</dbReference>
<feature type="chain" id="PRO_5026177572" description="Ricin B lectin domain-containing protein" evidence="1">
    <location>
        <begin position="28"/>
        <end position="215"/>
    </location>
</feature>
<dbReference type="CDD" id="cd00161">
    <property type="entry name" value="beta-trefoil_Ricin-like"/>
    <property type="match status" value="1"/>
</dbReference>
<dbReference type="Pfam" id="PF14200">
    <property type="entry name" value="RicinB_lectin_2"/>
    <property type="match status" value="2"/>
</dbReference>
<evidence type="ECO:0000313" key="4">
    <source>
        <dbReference type="Proteomes" id="UP000422572"/>
    </source>
</evidence>
<name>A0A6I6FM16_9ACTN</name>
<dbReference type="SUPFAM" id="SSF50370">
    <property type="entry name" value="Ricin B-like lectins"/>
    <property type="match status" value="1"/>
</dbReference>
<dbReference type="EMBL" id="CP034279">
    <property type="protein sequence ID" value="QGV77286.1"/>
    <property type="molecule type" value="Genomic_DNA"/>
</dbReference>
<dbReference type="AlphaFoldDB" id="A0A6I6FM16"/>
<dbReference type="KEGG" id="sfic:EIZ62_02715"/>
<keyword evidence="1" id="KW-0732">Signal</keyword>
<evidence type="ECO:0000256" key="1">
    <source>
        <dbReference type="SAM" id="SignalP"/>
    </source>
</evidence>
<evidence type="ECO:0000259" key="2">
    <source>
        <dbReference type="SMART" id="SM00458"/>
    </source>
</evidence>
<proteinExistence type="predicted"/>
<reference evidence="3 4" key="1">
    <citation type="submission" date="2018-12" db="EMBL/GenBank/DDBJ databases">
        <title>Complete genome sequence of Streptomyces ficellus NRRL8067, the producer of ficellomycin, feldamycin and nojirimycin.</title>
        <authorList>
            <person name="Zhang H."/>
            <person name="Yue R."/>
            <person name="Liu Y."/>
            <person name="Li M."/>
            <person name="Mu H."/>
            <person name="Zhang J."/>
        </authorList>
    </citation>
    <scope>NUCLEOTIDE SEQUENCE [LARGE SCALE GENOMIC DNA]</scope>
    <source>
        <strain evidence="3 4">NRRL 8067</strain>
    </source>
</reference>
<dbReference type="PROSITE" id="PS50231">
    <property type="entry name" value="RICIN_B_LECTIN"/>
    <property type="match status" value="1"/>
</dbReference>
<dbReference type="Gene3D" id="2.80.10.50">
    <property type="match status" value="3"/>
</dbReference>
<gene>
    <name evidence="3" type="ORF">EIZ62_02715</name>
</gene>
<dbReference type="InterPro" id="IPR035992">
    <property type="entry name" value="Ricin_B-like_lectins"/>
</dbReference>
<dbReference type="InterPro" id="IPR000772">
    <property type="entry name" value="Ricin_B_lectin"/>
</dbReference>
<dbReference type="SMART" id="SM00458">
    <property type="entry name" value="RICIN"/>
    <property type="match status" value="1"/>
</dbReference>
<feature type="domain" description="Ricin B lectin" evidence="2">
    <location>
        <begin position="72"/>
        <end position="212"/>
    </location>
</feature>
<sequence>MSRIIRAVLTAGAAVAVLAGTATAVQADGDPRNPTAEEAARKAAAAAEAAREAATVAAAARAEAIARAQASQTVVTFTAAHSNKCMEIEGGKTTDGINVQQYDCNGTDSQKWKAVATSGGTFELRNVKSGKCLEIQTQSVANGAAVQQFACGQGNHQRWRMMLVDPVRKLYELQPAHAAEKCVDVTSGKKDNGVDLQLYTCNRTDAQLWQVRPVA</sequence>
<dbReference type="RefSeq" id="WP_156691107.1">
    <property type="nucleotide sequence ID" value="NZ_CP034279.1"/>
</dbReference>